<dbReference type="Gene3D" id="2.20.25.80">
    <property type="entry name" value="WRKY domain"/>
    <property type="match status" value="1"/>
</dbReference>
<dbReference type="PROSITE" id="PS50811">
    <property type="entry name" value="WRKY"/>
    <property type="match status" value="1"/>
</dbReference>
<dbReference type="GO" id="GO:0043565">
    <property type="term" value="F:sequence-specific DNA binding"/>
    <property type="evidence" value="ECO:0007669"/>
    <property type="project" value="InterPro"/>
</dbReference>
<evidence type="ECO:0000313" key="9">
    <source>
        <dbReference type="Proteomes" id="UP001386955"/>
    </source>
</evidence>
<reference evidence="8 9" key="1">
    <citation type="submission" date="2024-01" db="EMBL/GenBank/DDBJ databases">
        <title>The genomes of 5 underutilized Papilionoideae crops provide insights into root nodulation and disease resistanc.</title>
        <authorList>
            <person name="Jiang F."/>
        </authorList>
    </citation>
    <scope>NUCLEOTIDE SEQUENCE [LARGE SCALE GENOMIC DNA]</scope>
    <source>
        <strain evidence="8">DUOXIRENSHENG_FW03</strain>
        <tissue evidence="8">Leaves</tissue>
    </source>
</reference>
<keyword evidence="2" id="KW-0805">Transcription regulation</keyword>
<evidence type="ECO:0000256" key="1">
    <source>
        <dbReference type="ARBA" id="ARBA00004123"/>
    </source>
</evidence>
<dbReference type="PANTHER" id="PTHR31429">
    <property type="entry name" value="WRKY TRANSCRIPTION FACTOR 36-RELATED"/>
    <property type="match status" value="1"/>
</dbReference>
<keyword evidence="5" id="KW-0539">Nucleus</keyword>
<dbReference type="Proteomes" id="UP001386955">
    <property type="component" value="Unassembled WGS sequence"/>
</dbReference>
<evidence type="ECO:0000313" key="8">
    <source>
        <dbReference type="EMBL" id="KAK7407346.1"/>
    </source>
</evidence>
<dbReference type="GO" id="GO:0005634">
    <property type="term" value="C:nucleus"/>
    <property type="evidence" value="ECO:0007669"/>
    <property type="project" value="UniProtKB-SubCell"/>
</dbReference>
<keyword evidence="4" id="KW-0804">Transcription</keyword>
<feature type="compositionally biased region" description="Basic and acidic residues" evidence="6">
    <location>
        <begin position="56"/>
        <end position="65"/>
    </location>
</feature>
<organism evidence="8 9">
    <name type="scientific">Psophocarpus tetragonolobus</name>
    <name type="common">Winged bean</name>
    <name type="synonym">Dolichos tetragonolobus</name>
    <dbReference type="NCBI Taxonomy" id="3891"/>
    <lineage>
        <taxon>Eukaryota</taxon>
        <taxon>Viridiplantae</taxon>
        <taxon>Streptophyta</taxon>
        <taxon>Embryophyta</taxon>
        <taxon>Tracheophyta</taxon>
        <taxon>Spermatophyta</taxon>
        <taxon>Magnoliopsida</taxon>
        <taxon>eudicotyledons</taxon>
        <taxon>Gunneridae</taxon>
        <taxon>Pentapetalae</taxon>
        <taxon>rosids</taxon>
        <taxon>fabids</taxon>
        <taxon>Fabales</taxon>
        <taxon>Fabaceae</taxon>
        <taxon>Papilionoideae</taxon>
        <taxon>50 kb inversion clade</taxon>
        <taxon>NPAAA clade</taxon>
        <taxon>indigoferoid/millettioid clade</taxon>
        <taxon>Phaseoleae</taxon>
        <taxon>Psophocarpus</taxon>
    </lineage>
</organism>
<evidence type="ECO:0000259" key="7">
    <source>
        <dbReference type="PROSITE" id="PS50811"/>
    </source>
</evidence>
<name>A0AAN9XU90_PSOTE</name>
<feature type="compositionally biased region" description="Basic and acidic residues" evidence="6">
    <location>
        <begin position="97"/>
        <end position="113"/>
    </location>
</feature>
<evidence type="ECO:0000256" key="4">
    <source>
        <dbReference type="ARBA" id="ARBA00023163"/>
    </source>
</evidence>
<dbReference type="GO" id="GO:0003700">
    <property type="term" value="F:DNA-binding transcription factor activity"/>
    <property type="evidence" value="ECO:0007669"/>
    <property type="project" value="InterPro"/>
</dbReference>
<dbReference type="FunFam" id="2.20.25.80:FF:000002">
    <property type="entry name" value="probable WRKY transcription factor 31"/>
    <property type="match status" value="1"/>
</dbReference>
<dbReference type="InterPro" id="IPR003657">
    <property type="entry name" value="WRKY_dom"/>
</dbReference>
<dbReference type="AlphaFoldDB" id="A0AAN9XU90"/>
<feature type="domain" description="WRKY" evidence="7">
    <location>
        <begin position="194"/>
        <end position="260"/>
    </location>
</feature>
<feature type="region of interest" description="Disordered" evidence="6">
    <location>
        <begin position="56"/>
        <end position="115"/>
    </location>
</feature>
<dbReference type="Pfam" id="PF03106">
    <property type="entry name" value="WRKY"/>
    <property type="match status" value="1"/>
</dbReference>
<evidence type="ECO:0000256" key="2">
    <source>
        <dbReference type="ARBA" id="ARBA00023015"/>
    </source>
</evidence>
<keyword evidence="9" id="KW-1185">Reference proteome</keyword>
<dbReference type="InterPro" id="IPR044810">
    <property type="entry name" value="WRKY_plant"/>
</dbReference>
<dbReference type="PANTHER" id="PTHR31429:SF86">
    <property type="entry name" value="WRKY TRANSCRIPTION FACTOR 61-RELATED"/>
    <property type="match status" value="1"/>
</dbReference>
<dbReference type="SUPFAM" id="SSF118290">
    <property type="entry name" value="WRKY DNA-binding domain"/>
    <property type="match status" value="1"/>
</dbReference>
<evidence type="ECO:0000256" key="5">
    <source>
        <dbReference type="ARBA" id="ARBA00023242"/>
    </source>
</evidence>
<sequence>MEDDNLDSNSVEEIDSEKAYVFCLCMCHHHCMKDQNLESREKEEAREENKMLKFFDILQQDKPEDAANANKGRFGHDENEESELVSLCLGISSKGKPTKDEKMNKNGTEKREDEDMETRLVLGLDINLDPEDQAEGAINLSTESSVGEGAGKEEEATEMWPPSKVLRTMKSVDKSEASQVDQPKKTRVSIRARCDTQTMNDGCQWRKYGQKMAKGNPCPRAYYRCTVSPSCPVRKQVQRCAEDMSILITTYEGTHNHPLPMSATAMACTTSAAASMLQSPSLGSQHGLVNSAISSIINSSGPNYYNPNALNFSTYQVSRPHQFYFPNSSISTLNSHPTITLDLTAPPTSSNSSFTTCMPKYSSTNLSFSSGFSPLQCSMPHQKPWGGYIGYFNSGPLTQNRNQGGNFLLNTGNQPSLGHHHQPIYMSNNNVSQQSSPDPIFAATKAITNNPKFQSALATALTEYVGNEACDGRLRENHVLESAELNLKLCCENSIGCASSKCLNMSSSSLKSQQGNSSIFPLTLPEQWK</sequence>
<accession>A0AAN9XU90</accession>
<comment type="subcellular location">
    <subcellularLocation>
        <location evidence="1">Nucleus</location>
    </subcellularLocation>
</comment>
<protein>
    <recommendedName>
        <fullName evidence="7">WRKY domain-containing protein</fullName>
    </recommendedName>
</protein>
<evidence type="ECO:0000256" key="3">
    <source>
        <dbReference type="ARBA" id="ARBA00023125"/>
    </source>
</evidence>
<gene>
    <name evidence="8" type="ORF">VNO78_09187</name>
</gene>
<dbReference type="EMBL" id="JAYMYS010000002">
    <property type="protein sequence ID" value="KAK7407346.1"/>
    <property type="molecule type" value="Genomic_DNA"/>
</dbReference>
<evidence type="ECO:0000256" key="6">
    <source>
        <dbReference type="SAM" id="MobiDB-lite"/>
    </source>
</evidence>
<proteinExistence type="predicted"/>
<comment type="caution">
    <text evidence="8">The sequence shown here is derived from an EMBL/GenBank/DDBJ whole genome shotgun (WGS) entry which is preliminary data.</text>
</comment>
<dbReference type="SMART" id="SM00774">
    <property type="entry name" value="WRKY"/>
    <property type="match status" value="1"/>
</dbReference>
<dbReference type="InterPro" id="IPR036576">
    <property type="entry name" value="WRKY_dom_sf"/>
</dbReference>
<keyword evidence="3" id="KW-0238">DNA-binding</keyword>